<keyword evidence="3" id="KW-0813">Transport</keyword>
<feature type="transmembrane region" description="Helical" evidence="8">
    <location>
        <begin position="140"/>
        <end position="158"/>
    </location>
</feature>
<keyword evidence="10" id="KW-1185">Reference proteome</keyword>
<dbReference type="FunFam" id="1.20.1740.10:FF:000003">
    <property type="entry name" value="Y+L amino acid transporter 1 isoform X1"/>
    <property type="match status" value="1"/>
</dbReference>
<dbReference type="GO" id="GO:0015179">
    <property type="term" value="F:L-amino acid transmembrane transporter activity"/>
    <property type="evidence" value="ECO:0007669"/>
    <property type="project" value="TreeGrafter"/>
</dbReference>
<evidence type="ECO:0000256" key="7">
    <source>
        <dbReference type="ARBA" id="ARBA00023136"/>
    </source>
</evidence>
<keyword evidence="5 8" id="KW-0812">Transmembrane</keyword>
<feature type="transmembrane region" description="Helical" evidence="8">
    <location>
        <begin position="53"/>
        <end position="77"/>
    </location>
</feature>
<dbReference type="EMBL" id="PZQS01000003">
    <property type="protein sequence ID" value="PVD34922.1"/>
    <property type="molecule type" value="Genomic_DNA"/>
</dbReference>
<keyword evidence="6 8" id="KW-1133">Transmembrane helix</keyword>
<dbReference type="STRING" id="400727.A0A2T7PNE1"/>
<dbReference type="PIRSF" id="PIRSF006060">
    <property type="entry name" value="AA_transporter"/>
    <property type="match status" value="1"/>
</dbReference>
<feature type="transmembrane region" description="Helical" evidence="8">
    <location>
        <begin position="401"/>
        <end position="421"/>
    </location>
</feature>
<reference evidence="9 10" key="1">
    <citation type="submission" date="2018-04" db="EMBL/GenBank/DDBJ databases">
        <title>The genome of golden apple snail Pomacea canaliculata provides insight into stress tolerance and invasive adaptation.</title>
        <authorList>
            <person name="Liu C."/>
            <person name="Liu B."/>
            <person name="Ren Y."/>
            <person name="Zhang Y."/>
            <person name="Wang H."/>
            <person name="Li S."/>
            <person name="Jiang F."/>
            <person name="Yin L."/>
            <person name="Zhang G."/>
            <person name="Qian W."/>
            <person name="Fan W."/>
        </authorList>
    </citation>
    <scope>NUCLEOTIDE SEQUENCE [LARGE SCALE GENOMIC DNA]</scope>
    <source>
        <strain evidence="9">SZHN2017</strain>
        <tissue evidence="9">Muscle</tissue>
    </source>
</reference>
<evidence type="ECO:0000256" key="3">
    <source>
        <dbReference type="ARBA" id="ARBA00022448"/>
    </source>
</evidence>
<feature type="transmembrane region" description="Helical" evidence="8">
    <location>
        <begin position="294"/>
        <end position="319"/>
    </location>
</feature>
<gene>
    <name evidence="9" type="ORF">C0Q70_06203</name>
</gene>
<comment type="subcellular location">
    <subcellularLocation>
        <location evidence="1">Cell membrane</location>
        <topology evidence="1">Multi-pass membrane protein</topology>
    </subcellularLocation>
</comment>
<protein>
    <recommendedName>
        <fullName evidence="11">Amino acid permease/ SLC12A domain-containing protein</fullName>
    </recommendedName>
</protein>
<feature type="transmembrane region" description="Helical" evidence="8">
    <location>
        <begin position="339"/>
        <end position="359"/>
    </location>
</feature>
<evidence type="ECO:0000256" key="1">
    <source>
        <dbReference type="ARBA" id="ARBA00004651"/>
    </source>
</evidence>
<feature type="transmembrane region" description="Helical" evidence="8">
    <location>
        <begin position="427"/>
        <end position="444"/>
    </location>
</feature>
<evidence type="ECO:0000313" key="9">
    <source>
        <dbReference type="EMBL" id="PVD34922.1"/>
    </source>
</evidence>
<evidence type="ECO:0000256" key="5">
    <source>
        <dbReference type="ARBA" id="ARBA00022692"/>
    </source>
</evidence>
<dbReference type="AlphaFoldDB" id="A0A2T7PNE1"/>
<evidence type="ECO:0000256" key="2">
    <source>
        <dbReference type="ARBA" id="ARBA00007040"/>
    </source>
</evidence>
<dbReference type="InterPro" id="IPR050598">
    <property type="entry name" value="AminoAcid_Transporter"/>
</dbReference>
<evidence type="ECO:0008006" key="11">
    <source>
        <dbReference type="Google" id="ProtNLM"/>
    </source>
</evidence>
<feature type="transmembrane region" description="Helical" evidence="8">
    <location>
        <begin position="21"/>
        <end position="41"/>
    </location>
</feature>
<keyword evidence="7 8" id="KW-0472">Membrane</keyword>
<name>A0A2T7PNE1_POMCA</name>
<feature type="transmembrane region" description="Helical" evidence="8">
    <location>
        <begin position="243"/>
        <end position="268"/>
    </location>
</feature>
<organism evidence="9 10">
    <name type="scientific">Pomacea canaliculata</name>
    <name type="common">Golden apple snail</name>
    <dbReference type="NCBI Taxonomy" id="400727"/>
    <lineage>
        <taxon>Eukaryota</taxon>
        <taxon>Metazoa</taxon>
        <taxon>Spiralia</taxon>
        <taxon>Lophotrochozoa</taxon>
        <taxon>Mollusca</taxon>
        <taxon>Gastropoda</taxon>
        <taxon>Caenogastropoda</taxon>
        <taxon>Architaenioglossa</taxon>
        <taxon>Ampullarioidea</taxon>
        <taxon>Ampullariidae</taxon>
        <taxon>Pomacea</taxon>
    </lineage>
</organism>
<evidence type="ECO:0000256" key="4">
    <source>
        <dbReference type="ARBA" id="ARBA00022475"/>
    </source>
</evidence>
<dbReference type="PANTHER" id="PTHR11785">
    <property type="entry name" value="AMINO ACID TRANSPORTER"/>
    <property type="match status" value="1"/>
</dbReference>
<dbReference type="Pfam" id="PF13520">
    <property type="entry name" value="AA_permease_2"/>
    <property type="match status" value="1"/>
</dbReference>
<sequence length="483" mass="53254">MGKGRAASVEVEGHVQLKKQITLLQSVAIIVGIIIGSGIFVSPVGILQHVNSVGLSLLMWAICGLYNTLCALCYAELGACLPQSGGEYIYIKRAFGDYPAFVCLWINFVLICPVGVAALSLIASLYILQPIFPDCDVPPIAERLIAIILICFLVLINCRNVKWVTRLQVVMTSSKLIALAIIIIIGFIYLGQGNNENFRNTFEDSDFSAGAIALSFYSGFWAYSGWSYLNFLTEELVNPNKNLPRAIMISMGLVICVYLVANIAYLGVLSPRQMVQSTAVAVTFAKHTMGVMQWLMPILIAISVIGTMNGTILSMSRLFFIGAKNNHMPLFMSMIQQTYLTPSMSLLVILSLVICFQLSGDIWYLIEMEGFGFATVLSIVFAGQVYLRYKEPNLKRPIRVPIALPAVLCLVSVAIVGLTFYQKPTESLTALGITAIGTVLYIIGNRWNPKPQAIQSRIDAVNIFIQRLFLVVPQHNPDELDWE</sequence>
<feature type="transmembrane region" description="Helical" evidence="8">
    <location>
        <begin position="371"/>
        <end position="389"/>
    </location>
</feature>
<evidence type="ECO:0000313" key="10">
    <source>
        <dbReference type="Proteomes" id="UP000245119"/>
    </source>
</evidence>
<dbReference type="InterPro" id="IPR002293">
    <property type="entry name" value="AA/rel_permease1"/>
</dbReference>
<dbReference type="PANTHER" id="PTHR11785:SF528">
    <property type="entry name" value="AMINO ACID TRANSPORTER PROTEIN JHI-21"/>
    <property type="match status" value="1"/>
</dbReference>
<proteinExistence type="inferred from homology"/>
<feature type="transmembrane region" description="Helical" evidence="8">
    <location>
        <begin position="210"/>
        <end position="231"/>
    </location>
</feature>
<dbReference type="OrthoDB" id="3257095at2759"/>
<comment type="caution">
    <text evidence="9">The sequence shown here is derived from an EMBL/GenBank/DDBJ whole genome shotgun (WGS) entry which is preliminary data.</text>
</comment>
<evidence type="ECO:0000256" key="6">
    <source>
        <dbReference type="ARBA" id="ARBA00022989"/>
    </source>
</evidence>
<evidence type="ECO:0000256" key="8">
    <source>
        <dbReference type="SAM" id="Phobius"/>
    </source>
</evidence>
<feature type="transmembrane region" description="Helical" evidence="8">
    <location>
        <begin position="170"/>
        <end position="190"/>
    </location>
</feature>
<accession>A0A2T7PNE1</accession>
<dbReference type="Proteomes" id="UP000245119">
    <property type="component" value="Linkage Group LG3"/>
</dbReference>
<feature type="transmembrane region" description="Helical" evidence="8">
    <location>
        <begin position="98"/>
        <end position="128"/>
    </location>
</feature>
<dbReference type="GO" id="GO:0005886">
    <property type="term" value="C:plasma membrane"/>
    <property type="evidence" value="ECO:0007669"/>
    <property type="project" value="UniProtKB-SubCell"/>
</dbReference>
<dbReference type="OMA" id="NGCALSM"/>
<keyword evidence="4" id="KW-1003">Cell membrane</keyword>
<comment type="similarity">
    <text evidence="2">Belongs to the amino acid-polyamine-organocation (APC) superfamily. L-type amino acid transporter (LAT) (TC 2.A.3.8) family.</text>
</comment>
<dbReference type="Gene3D" id="1.20.1740.10">
    <property type="entry name" value="Amino acid/polyamine transporter I"/>
    <property type="match status" value="1"/>
</dbReference>